<reference evidence="1 2" key="1">
    <citation type="submission" date="2016-11" db="EMBL/GenBank/DDBJ databases">
        <authorList>
            <person name="Jaros S."/>
            <person name="Januszkiewicz K."/>
            <person name="Wedrychowicz H."/>
        </authorList>
    </citation>
    <scope>NUCLEOTIDE SEQUENCE [LARGE SCALE GENOMIC DNA]</scope>
    <source>
        <strain evidence="1 2">BPI-34</strain>
    </source>
</reference>
<dbReference type="AlphaFoldDB" id="A0A1M7NQF6"/>
<dbReference type="PANTHER" id="PTHR12000:SF42">
    <property type="entry name" value="LEGUMAIN"/>
    <property type="match status" value="1"/>
</dbReference>
<dbReference type="EMBL" id="FRCJ01000011">
    <property type="protein sequence ID" value="SHN06332.1"/>
    <property type="molecule type" value="Genomic_DNA"/>
</dbReference>
<dbReference type="Gene3D" id="3.40.50.2300">
    <property type="match status" value="1"/>
</dbReference>
<protein>
    <submittedName>
        <fullName evidence="1">Peptidase C13 family protein</fullName>
    </submittedName>
</protein>
<dbReference type="GO" id="GO:0051603">
    <property type="term" value="P:proteolysis involved in protein catabolic process"/>
    <property type="evidence" value="ECO:0007669"/>
    <property type="project" value="TreeGrafter"/>
</dbReference>
<dbReference type="SUPFAM" id="SSF53822">
    <property type="entry name" value="Periplasmic binding protein-like I"/>
    <property type="match status" value="1"/>
</dbReference>
<name>A0A1M7NQF6_XYLRU</name>
<dbReference type="PANTHER" id="PTHR12000">
    <property type="entry name" value="HEMOGLOBINASE FAMILY MEMBER"/>
    <property type="match status" value="1"/>
</dbReference>
<proteinExistence type="predicted"/>
<dbReference type="GO" id="GO:0005773">
    <property type="term" value="C:vacuole"/>
    <property type="evidence" value="ECO:0007669"/>
    <property type="project" value="GOC"/>
</dbReference>
<sequence>MRSKMADGRWMMWLCAVGLFMIQCLVFTSCKTEDDKIIYQDSRRWVEKTVAVVAPLNDPIMKARLERTAEWMLKSLHNAQLHDTLCIDLKLEWYDENGNDLKSLGERLANRDDLLAVIGPFDSDNVEQLAPYCQQTKKPLILPTATSESVIRRFAITSTGSGQQPFLWSLTETDVSLSEVLMSLYANFLAIRGGTWKDREQYSGLFAPANTYGQTFVEWAPFQATEVGIGFATCEQYTSTDDLCGRVRNYLDYMRDQGVLAMEVAHFVVAQNVEQIYQLARMRSEWWGADPDDPSNDNPGGNDIRLMWAPVYYACSNLTDEGIQALGDRGVALTNGYQGFSPYADPMTGFEMSYESRFGTKPTFAECKFYDALLLAAFASNYLEHHQEVQNLNDAIIDICTTNNLLSGFAWSEAGMELYLSALEQGQLLGFKGACGSVQFDSECYTAALNTTYVNWIINKGHLYHQSYYSTQGNAQTSQTLASWNYIMKDAEKLFDSRYKTSIIPIAYPDLTSQYAVLVQGSNGWSNYRHEADVLSIYQMLKHNGYDDDHIILVTSDDAANATKNSDKGAVRTDPDGKNLYEGAVIDYKNADLTPQDICNILKGVKTDKTPVVLPADAGQNVLLFWSGHGRSEAVNGANEMAWRDLPAGQGMTADLLSQTLQQMADQKQFRQMLVCLEPCYSANMGVALEGITGVLAICSAGPYEQSFADSWSNELNVWMCDRFSRNLVGHVSSMPDGTYRDLYLYCAQHTLGSHVGIYNNMNFGNLYATGPKDFFVKRK</sequence>
<dbReference type="RefSeq" id="WP_073048117.1">
    <property type="nucleotide sequence ID" value="NZ_FOLF01000009.1"/>
</dbReference>
<dbReference type="Gene3D" id="3.40.50.1460">
    <property type="match status" value="1"/>
</dbReference>
<dbReference type="GO" id="GO:0006624">
    <property type="term" value="P:vacuolar protein processing"/>
    <property type="evidence" value="ECO:0007669"/>
    <property type="project" value="TreeGrafter"/>
</dbReference>
<dbReference type="InterPro" id="IPR001096">
    <property type="entry name" value="Peptidase_C13"/>
</dbReference>
<accession>A0A1M7NQF6</accession>
<gene>
    <name evidence="1" type="ORF">SAMN04488494_0143</name>
</gene>
<evidence type="ECO:0000313" key="1">
    <source>
        <dbReference type="EMBL" id="SHN06332.1"/>
    </source>
</evidence>
<organism evidence="1 2">
    <name type="scientific">Xylanibacter ruminicola</name>
    <name type="common">Prevotella ruminicola</name>
    <dbReference type="NCBI Taxonomy" id="839"/>
    <lineage>
        <taxon>Bacteria</taxon>
        <taxon>Pseudomonadati</taxon>
        <taxon>Bacteroidota</taxon>
        <taxon>Bacteroidia</taxon>
        <taxon>Bacteroidales</taxon>
        <taxon>Prevotellaceae</taxon>
        <taxon>Xylanibacter</taxon>
    </lineage>
</organism>
<evidence type="ECO:0000313" key="2">
    <source>
        <dbReference type="Proteomes" id="UP000184280"/>
    </source>
</evidence>
<dbReference type="Pfam" id="PF01650">
    <property type="entry name" value="Peptidase_C13"/>
    <property type="match status" value="1"/>
</dbReference>
<dbReference type="GO" id="GO:0004197">
    <property type="term" value="F:cysteine-type endopeptidase activity"/>
    <property type="evidence" value="ECO:0007669"/>
    <property type="project" value="TreeGrafter"/>
</dbReference>
<dbReference type="PRINTS" id="PR00776">
    <property type="entry name" value="HEMOGLOBNASE"/>
</dbReference>
<dbReference type="Proteomes" id="UP000184280">
    <property type="component" value="Unassembled WGS sequence"/>
</dbReference>
<dbReference type="InterPro" id="IPR028082">
    <property type="entry name" value="Peripla_BP_I"/>
</dbReference>
<dbReference type="PROSITE" id="PS51257">
    <property type="entry name" value="PROKAR_LIPOPROTEIN"/>
    <property type="match status" value="1"/>
</dbReference>